<gene>
    <name evidence="2" type="ORF">GFC01_13900</name>
</gene>
<dbReference type="PANTHER" id="PTHR38753">
    <property type="entry name" value="SLR1441 PROTEIN"/>
    <property type="match status" value="1"/>
</dbReference>
<proteinExistence type="predicted"/>
<keyword evidence="3" id="KW-1185">Reference proteome</keyword>
<feature type="coiled-coil region" evidence="1">
    <location>
        <begin position="29"/>
        <end position="98"/>
    </location>
</feature>
<evidence type="ECO:0000313" key="3">
    <source>
        <dbReference type="Proteomes" id="UP000441717"/>
    </source>
</evidence>
<keyword evidence="1" id="KW-0175">Coiled coil</keyword>
<evidence type="ECO:0008006" key="4">
    <source>
        <dbReference type="Google" id="ProtNLM"/>
    </source>
</evidence>
<sequence>MSTAAQRLSALEKAMMELAYESRLTEIKLKQLAEGMEEFKAEMRVFKDEMKAFKDEMKDFKDEMRVFQDEMKAFKDEMKDFKDEMRGFKDEMKDFKDQTLSFQEKVDAYIAESKASRDEMNKKWGELARKMGTLIEDIFVPSLDLAIEKYFHVAVKDVMPRRKIRRDGQTFEVDILALAGELAFVVEVKASPNRVEYVHDFVEKLEKLPRFIPELKSCQVIPIYAALDMAENTVNLLTKKGIYAMVVRGDILEIVNFHEIGR</sequence>
<dbReference type="InterPro" id="IPR011335">
    <property type="entry name" value="Restrct_endonuc-II-like"/>
</dbReference>
<name>A0A6N7IV01_9FIRM</name>
<organism evidence="2 3">
    <name type="scientific">Desulfofundulus thermobenzoicus</name>
    <dbReference type="NCBI Taxonomy" id="29376"/>
    <lineage>
        <taxon>Bacteria</taxon>
        <taxon>Bacillati</taxon>
        <taxon>Bacillota</taxon>
        <taxon>Clostridia</taxon>
        <taxon>Eubacteriales</taxon>
        <taxon>Peptococcaceae</taxon>
        <taxon>Desulfofundulus</taxon>
    </lineage>
</organism>
<comment type="caution">
    <text evidence="2">The sequence shown here is derived from an EMBL/GenBank/DDBJ whole genome shotgun (WGS) entry which is preliminary data.</text>
</comment>
<dbReference type="SUPFAM" id="SSF52980">
    <property type="entry name" value="Restriction endonuclease-like"/>
    <property type="match status" value="1"/>
</dbReference>
<dbReference type="AlphaFoldDB" id="A0A6N7IV01"/>
<protein>
    <recommendedName>
        <fullName evidence="4">DUF3782 domain-containing protein</fullName>
    </recommendedName>
</protein>
<dbReference type="Proteomes" id="UP000441717">
    <property type="component" value="Unassembled WGS sequence"/>
</dbReference>
<dbReference type="PANTHER" id="PTHR38753:SF1">
    <property type="entry name" value="SLR1441 PROTEIN"/>
    <property type="match status" value="1"/>
</dbReference>
<dbReference type="Gene3D" id="1.20.58.130">
    <property type="match status" value="1"/>
</dbReference>
<evidence type="ECO:0000313" key="2">
    <source>
        <dbReference type="EMBL" id="MQL53329.1"/>
    </source>
</evidence>
<reference evidence="2 3" key="1">
    <citation type="submission" date="2019-10" db="EMBL/GenBank/DDBJ databases">
        <title>Comparative genomics of sulfur disproportionating microorganisms.</title>
        <authorList>
            <person name="Ward L.M."/>
            <person name="Bertran E."/>
            <person name="Johnston D."/>
        </authorList>
    </citation>
    <scope>NUCLEOTIDE SEQUENCE [LARGE SCALE GENOMIC DNA]</scope>
    <source>
        <strain evidence="2 3">DSM 14055</strain>
    </source>
</reference>
<evidence type="ECO:0000256" key="1">
    <source>
        <dbReference type="SAM" id="Coils"/>
    </source>
</evidence>
<dbReference type="EMBL" id="WHYR01000046">
    <property type="protein sequence ID" value="MQL53329.1"/>
    <property type="molecule type" value="Genomic_DNA"/>
</dbReference>
<accession>A0A6N7IV01</accession>